<dbReference type="InterPro" id="IPR050738">
    <property type="entry name" value="Sulfatase"/>
</dbReference>
<dbReference type="EMBL" id="JACHGY010000001">
    <property type="protein sequence ID" value="MBB6429150.1"/>
    <property type="molecule type" value="Genomic_DNA"/>
</dbReference>
<evidence type="ECO:0000256" key="3">
    <source>
        <dbReference type="ARBA" id="ARBA00022801"/>
    </source>
</evidence>
<keyword evidence="4" id="KW-0106">Calcium</keyword>
<sequence>MSQPLNVLFLLVDQWPADSFGFRGSSCATPNLDQLKSRSTDFVNAFTTCPLCTPARGALLTGRWPHETGVYDNCGVGYSNQPRMRNETATWLDHAKEVGYRVGYFGKWHLGTDGLKDRGLDGFDDPGEVHTPYDERPGFSYENTKDYYLKHGQQILKQGTAPFWGETGPDAGPSKCGMAVDSGLSFLQQQRDSHNDQPFFLTVSIADPHFPHYLPSHVLAQRDSLDLPYPANFDDDFSNKPAFQNGHWWPCHDTDTLTDNDWKHIFDYALRHREYVDAQIGKLLDALRQSGLEEDTLIVFTSDHGDMCGAHNRFDKGPYFYDEVWRVPLLISMPGVAPCENAEFASLIDLGRYFNRFFGGTNEPTEGLRLEDELGKTKQQPQDSTYAHGVYDMYNGHWFGIRAIRDARHKYVRNLNAVDEFYDLTQDPHELKNLIDTPGYREPLAVLSRQLDEFLEAIDDPIRHVEAWPTPGQVVHVNPYRN</sequence>
<reference evidence="6 7" key="1">
    <citation type="submission" date="2020-08" db="EMBL/GenBank/DDBJ databases">
        <title>Genomic Encyclopedia of Type Strains, Phase IV (KMG-IV): sequencing the most valuable type-strain genomes for metagenomic binning, comparative biology and taxonomic classification.</title>
        <authorList>
            <person name="Goeker M."/>
        </authorList>
    </citation>
    <scope>NUCLEOTIDE SEQUENCE [LARGE SCALE GENOMIC DNA]</scope>
    <source>
        <strain evidence="6 7">DSM 103725</strain>
    </source>
</reference>
<dbReference type="GO" id="GO:0004065">
    <property type="term" value="F:arylsulfatase activity"/>
    <property type="evidence" value="ECO:0007669"/>
    <property type="project" value="TreeGrafter"/>
</dbReference>
<dbReference type="InterPro" id="IPR024607">
    <property type="entry name" value="Sulfatase_CS"/>
</dbReference>
<evidence type="ECO:0000256" key="4">
    <source>
        <dbReference type="ARBA" id="ARBA00022837"/>
    </source>
</evidence>
<evidence type="ECO:0000259" key="5">
    <source>
        <dbReference type="Pfam" id="PF00884"/>
    </source>
</evidence>
<keyword evidence="7" id="KW-1185">Reference proteome</keyword>
<evidence type="ECO:0000256" key="1">
    <source>
        <dbReference type="ARBA" id="ARBA00008779"/>
    </source>
</evidence>
<dbReference type="GO" id="GO:0046872">
    <property type="term" value="F:metal ion binding"/>
    <property type="evidence" value="ECO:0007669"/>
    <property type="project" value="UniProtKB-KW"/>
</dbReference>
<comment type="similarity">
    <text evidence="1">Belongs to the sulfatase family.</text>
</comment>
<dbReference type="PROSITE" id="PS00523">
    <property type="entry name" value="SULFATASE_1"/>
    <property type="match status" value="1"/>
</dbReference>
<keyword evidence="3" id="KW-0378">Hydrolase</keyword>
<feature type="domain" description="Sulfatase N-terminal" evidence="5">
    <location>
        <begin position="6"/>
        <end position="351"/>
    </location>
</feature>
<dbReference type="Proteomes" id="UP000541810">
    <property type="component" value="Unassembled WGS sequence"/>
</dbReference>
<accession>A0A7X0LJB4</accession>
<evidence type="ECO:0000313" key="7">
    <source>
        <dbReference type="Proteomes" id="UP000541810"/>
    </source>
</evidence>
<evidence type="ECO:0000313" key="6">
    <source>
        <dbReference type="EMBL" id="MBB6429150.1"/>
    </source>
</evidence>
<dbReference type="SUPFAM" id="SSF53649">
    <property type="entry name" value="Alkaline phosphatase-like"/>
    <property type="match status" value="1"/>
</dbReference>
<gene>
    <name evidence="6" type="ORF">HNQ40_000956</name>
</gene>
<dbReference type="RefSeq" id="WP_184676737.1">
    <property type="nucleotide sequence ID" value="NZ_JACHGY010000001.1"/>
</dbReference>
<dbReference type="InterPro" id="IPR017850">
    <property type="entry name" value="Alkaline_phosphatase_core_sf"/>
</dbReference>
<organism evidence="6 7">
    <name type="scientific">Algisphaera agarilytica</name>
    <dbReference type="NCBI Taxonomy" id="1385975"/>
    <lineage>
        <taxon>Bacteria</taxon>
        <taxon>Pseudomonadati</taxon>
        <taxon>Planctomycetota</taxon>
        <taxon>Phycisphaerae</taxon>
        <taxon>Phycisphaerales</taxon>
        <taxon>Phycisphaeraceae</taxon>
        <taxon>Algisphaera</taxon>
    </lineage>
</organism>
<dbReference type="InterPro" id="IPR000917">
    <property type="entry name" value="Sulfatase_N"/>
</dbReference>
<comment type="caution">
    <text evidence="6">The sequence shown here is derived from an EMBL/GenBank/DDBJ whole genome shotgun (WGS) entry which is preliminary data.</text>
</comment>
<dbReference type="PANTHER" id="PTHR42693">
    <property type="entry name" value="ARYLSULFATASE FAMILY MEMBER"/>
    <property type="match status" value="1"/>
</dbReference>
<name>A0A7X0LJB4_9BACT</name>
<keyword evidence="2" id="KW-0479">Metal-binding</keyword>
<evidence type="ECO:0000256" key="2">
    <source>
        <dbReference type="ARBA" id="ARBA00022723"/>
    </source>
</evidence>
<protein>
    <submittedName>
        <fullName evidence="6">Arylsulfatase A-like enzyme</fullName>
    </submittedName>
</protein>
<dbReference type="Gene3D" id="3.40.720.10">
    <property type="entry name" value="Alkaline Phosphatase, subunit A"/>
    <property type="match status" value="1"/>
</dbReference>
<proteinExistence type="inferred from homology"/>
<dbReference type="AlphaFoldDB" id="A0A7X0LJB4"/>
<dbReference type="Pfam" id="PF00884">
    <property type="entry name" value="Sulfatase"/>
    <property type="match status" value="1"/>
</dbReference>
<dbReference type="PANTHER" id="PTHR42693:SF33">
    <property type="entry name" value="ARYLSULFATASE"/>
    <property type="match status" value="1"/>
</dbReference>